<accession>A0A0E9S4C4</accession>
<reference evidence="1" key="2">
    <citation type="journal article" date="2015" name="Fish Shellfish Immunol.">
        <title>Early steps in the European eel (Anguilla anguilla)-Vibrio vulnificus interaction in the gills: Role of the RtxA13 toxin.</title>
        <authorList>
            <person name="Callol A."/>
            <person name="Pajuelo D."/>
            <person name="Ebbesson L."/>
            <person name="Teles M."/>
            <person name="MacKenzie S."/>
            <person name="Amaro C."/>
        </authorList>
    </citation>
    <scope>NUCLEOTIDE SEQUENCE</scope>
</reference>
<name>A0A0E9S4C4_ANGAN</name>
<dbReference type="AlphaFoldDB" id="A0A0E9S4C4"/>
<reference evidence="1" key="1">
    <citation type="submission" date="2014-11" db="EMBL/GenBank/DDBJ databases">
        <authorList>
            <person name="Amaro Gonzalez C."/>
        </authorList>
    </citation>
    <scope>NUCLEOTIDE SEQUENCE</scope>
</reference>
<evidence type="ECO:0000313" key="1">
    <source>
        <dbReference type="EMBL" id="JAH36249.1"/>
    </source>
</evidence>
<protein>
    <submittedName>
        <fullName evidence="1">Uncharacterized protein</fullName>
    </submittedName>
</protein>
<proteinExistence type="predicted"/>
<organism evidence="1">
    <name type="scientific">Anguilla anguilla</name>
    <name type="common">European freshwater eel</name>
    <name type="synonym">Muraena anguilla</name>
    <dbReference type="NCBI Taxonomy" id="7936"/>
    <lineage>
        <taxon>Eukaryota</taxon>
        <taxon>Metazoa</taxon>
        <taxon>Chordata</taxon>
        <taxon>Craniata</taxon>
        <taxon>Vertebrata</taxon>
        <taxon>Euteleostomi</taxon>
        <taxon>Actinopterygii</taxon>
        <taxon>Neopterygii</taxon>
        <taxon>Teleostei</taxon>
        <taxon>Anguilliformes</taxon>
        <taxon>Anguillidae</taxon>
        <taxon>Anguilla</taxon>
    </lineage>
</organism>
<sequence>MFDSLSKLAFPSYANSPFHHQRTLSALYQLISCFINCQSNLRTVREC</sequence>
<dbReference type="EMBL" id="GBXM01072328">
    <property type="protein sequence ID" value="JAH36249.1"/>
    <property type="molecule type" value="Transcribed_RNA"/>
</dbReference>